<dbReference type="Proteomes" id="UP000463983">
    <property type="component" value="Chromosome"/>
</dbReference>
<accession>A0A857NDC9</accession>
<gene>
    <name evidence="4" type="ORF">MICH65_0831</name>
</gene>
<keyword evidence="3" id="KW-0732">Signal</keyword>
<evidence type="ECO:0000313" key="4">
    <source>
        <dbReference type="EMBL" id="QHO63812.1"/>
    </source>
</evidence>
<organism evidence="4 5">
    <name type="scientific">Candidatus Chazhemtobacterium aquaticus</name>
    <dbReference type="NCBI Taxonomy" id="2715735"/>
    <lineage>
        <taxon>Bacteria</taxon>
        <taxon>Candidatus Chazhemtobacteraceae</taxon>
        <taxon>Candidatus Chazhemtobacterium</taxon>
    </lineage>
</organism>
<sequence>MNRHLPLSTTLVTLALALSSITPAFAQTTSSTTAIPPRLELEINPGETITQEIKVRNETDAVQYYTVFVEDFIVTDQIGTPIPVSQATSGRWSLASWITAPKVIPVDPKQTQVLNLTITAPQNALPGGHYAMITYQPGEPKAGELKDTGSLIGHRTGTLLYVTVPGDITQDALVKKFSTDKFHEYGPLDFLTIITNLSDIHILPQGQITIKDIFGRAVANLEVDMGNVFPEADRQNITTWNQKWGYGRYSANLELAYGSTGQLLNATIYFWFFPIRIVISILVLIIAILLLTLLLRRRRQFHEQELEQEVEQLRQELENKHKDQPKK</sequence>
<proteinExistence type="predicted"/>
<dbReference type="EMBL" id="CP047901">
    <property type="protein sequence ID" value="QHO63812.1"/>
    <property type="molecule type" value="Genomic_DNA"/>
</dbReference>
<keyword evidence="2" id="KW-1133">Transmembrane helix</keyword>
<feature type="coiled-coil region" evidence="1">
    <location>
        <begin position="296"/>
        <end position="323"/>
    </location>
</feature>
<evidence type="ECO:0000313" key="5">
    <source>
        <dbReference type="Proteomes" id="UP000463983"/>
    </source>
</evidence>
<keyword evidence="2" id="KW-0472">Membrane</keyword>
<evidence type="ECO:0008006" key="6">
    <source>
        <dbReference type="Google" id="ProtNLM"/>
    </source>
</evidence>
<keyword evidence="2" id="KW-0812">Transmembrane</keyword>
<dbReference type="KEGG" id="caqa:MICH65_0831"/>
<dbReference type="RefSeq" id="WP_161932167.1">
    <property type="nucleotide sequence ID" value="NZ_CP047901.1"/>
</dbReference>
<evidence type="ECO:0000256" key="2">
    <source>
        <dbReference type="SAM" id="Phobius"/>
    </source>
</evidence>
<feature type="signal peptide" evidence="3">
    <location>
        <begin position="1"/>
        <end position="26"/>
    </location>
</feature>
<keyword evidence="1" id="KW-0175">Coiled coil</keyword>
<name>A0A857NDC9_9BACT</name>
<feature type="chain" id="PRO_5033000970" description="DUF916 domain-containing protein" evidence="3">
    <location>
        <begin position="27"/>
        <end position="327"/>
    </location>
</feature>
<keyword evidence="5" id="KW-1185">Reference proteome</keyword>
<dbReference type="AlphaFoldDB" id="A0A857NDC9"/>
<feature type="transmembrane region" description="Helical" evidence="2">
    <location>
        <begin position="268"/>
        <end position="295"/>
    </location>
</feature>
<evidence type="ECO:0000256" key="1">
    <source>
        <dbReference type="SAM" id="Coils"/>
    </source>
</evidence>
<protein>
    <recommendedName>
        <fullName evidence="6">DUF916 domain-containing protein</fullName>
    </recommendedName>
</protein>
<evidence type="ECO:0000256" key="3">
    <source>
        <dbReference type="SAM" id="SignalP"/>
    </source>
</evidence>
<reference evidence="5" key="1">
    <citation type="journal article" date="2020" name="Microorganisms">
        <title>Complete Genome of a Member of a New Bacterial Lineage in the Microgenomates Group Reveals an Unusual Nucleotide Composition Disparity Between Two Strands of DNA and Limited Metabolic Potential.</title>
        <authorList>
            <person name="Kadnikov V.V."/>
            <person name="Mardanov A.V."/>
            <person name="Beletsky A.V."/>
            <person name="Karnachuk O.V."/>
            <person name="Ravin N.V."/>
        </authorList>
    </citation>
    <scope>NUCLEOTIDE SEQUENCE [LARGE SCALE GENOMIC DNA]</scope>
</reference>